<dbReference type="InterPro" id="IPR000835">
    <property type="entry name" value="HTH_MarR-typ"/>
</dbReference>
<evidence type="ECO:0000313" key="2">
    <source>
        <dbReference type="EMBL" id="AJQ96016.1"/>
    </source>
</evidence>
<dbReference type="KEGG" id="gsn:YC6258_03980"/>
<feature type="domain" description="HTH marR-type" evidence="1">
    <location>
        <begin position="10"/>
        <end position="143"/>
    </location>
</feature>
<dbReference type="PROSITE" id="PS50995">
    <property type="entry name" value="HTH_MARR_2"/>
    <property type="match status" value="1"/>
</dbReference>
<dbReference type="Proteomes" id="UP000032266">
    <property type="component" value="Chromosome"/>
</dbReference>
<dbReference type="InterPro" id="IPR036390">
    <property type="entry name" value="WH_DNA-bd_sf"/>
</dbReference>
<evidence type="ECO:0000259" key="1">
    <source>
        <dbReference type="PROSITE" id="PS50995"/>
    </source>
</evidence>
<dbReference type="STRING" id="1445510.YC6258_03980"/>
<reference evidence="2 3" key="1">
    <citation type="submission" date="2014-01" db="EMBL/GenBank/DDBJ databases">
        <title>Full genme sequencing of cellulolytic bacterium Gynuella sunshinyii YC6258T gen. nov., sp. nov.</title>
        <authorList>
            <person name="Khan H."/>
            <person name="Chung E.J."/>
            <person name="Chung Y.R."/>
        </authorList>
    </citation>
    <scope>NUCLEOTIDE SEQUENCE [LARGE SCALE GENOMIC DNA]</scope>
    <source>
        <strain evidence="2 3">YC6258</strain>
    </source>
</reference>
<dbReference type="Gene3D" id="1.10.10.10">
    <property type="entry name" value="Winged helix-like DNA-binding domain superfamily/Winged helix DNA-binding domain"/>
    <property type="match status" value="1"/>
</dbReference>
<protein>
    <submittedName>
        <fullName evidence="2">Transcriptional regulator</fullName>
    </submittedName>
</protein>
<dbReference type="SUPFAM" id="SSF46785">
    <property type="entry name" value="Winged helix' DNA-binding domain"/>
    <property type="match status" value="1"/>
</dbReference>
<dbReference type="AlphaFoldDB" id="A0A0C5VNZ4"/>
<dbReference type="GO" id="GO:0003700">
    <property type="term" value="F:DNA-binding transcription factor activity"/>
    <property type="evidence" value="ECO:0007669"/>
    <property type="project" value="InterPro"/>
</dbReference>
<dbReference type="EMBL" id="CP007142">
    <property type="protein sequence ID" value="AJQ96016.1"/>
    <property type="molecule type" value="Genomic_DNA"/>
</dbReference>
<evidence type="ECO:0000313" key="3">
    <source>
        <dbReference type="Proteomes" id="UP000032266"/>
    </source>
</evidence>
<sequence length="148" mass="16952">MTLNMPQDLAHQLAVELRHLIAHSHRKLKEQANLGDLSWTQERVLIHLYRHAPATVSDLATLEGMRSQSMGATVNTLKQAGYVIGQSDPNDGRKTLLYLSDEFKGHIRQKRLAGEEWLESLISRRLTEREQKTLKNSLKAFKKLLQDE</sequence>
<dbReference type="PANTHER" id="PTHR39515">
    <property type="entry name" value="CONSERVED PROTEIN"/>
    <property type="match status" value="1"/>
</dbReference>
<name>A0A0C5VNZ4_9GAMM</name>
<dbReference type="OrthoDB" id="3215377at2"/>
<gene>
    <name evidence="2" type="ORF">YC6258_03980</name>
</gene>
<dbReference type="Pfam" id="PF12802">
    <property type="entry name" value="MarR_2"/>
    <property type="match status" value="1"/>
</dbReference>
<dbReference type="PANTHER" id="PTHR39515:SF2">
    <property type="entry name" value="HTH-TYPE TRANSCRIPTIONAL REGULATOR RV0880"/>
    <property type="match status" value="1"/>
</dbReference>
<keyword evidence="3" id="KW-1185">Reference proteome</keyword>
<organism evidence="2 3">
    <name type="scientific">Gynuella sunshinyii YC6258</name>
    <dbReference type="NCBI Taxonomy" id="1445510"/>
    <lineage>
        <taxon>Bacteria</taxon>
        <taxon>Pseudomonadati</taxon>
        <taxon>Pseudomonadota</taxon>
        <taxon>Gammaproteobacteria</taxon>
        <taxon>Oceanospirillales</taxon>
        <taxon>Saccharospirillaceae</taxon>
        <taxon>Gynuella</taxon>
    </lineage>
</organism>
<dbReference type="SMART" id="SM00347">
    <property type="entry name" value="HTH_MARR"/>
    <property type="match status" value="1"/>
</dbReference>
<dbReference type="HOGENOM" id="CLU_083287_15_1_6"/>
<accession>A0A0C5VNZ4</accession>
<proteinExistence type="predicted"/>
<dbReference type="InterPro" id="IPR036388">
    <property type="entry name" value="WH-like_DNA-bd_sf"/>
</dbReference>
<dbReference type="InterPro" id="IPR052526">
    <property type="entry name" value="HTH-type_Bedaq_tolerance"/>
</dbReference>